<evidence type="ECO:0008006" key="10">
    <source>
        <dbReference type="Google" id="ProtNLM"/>
    </source>
</evidence>
<protein>
    <recommendedName>
        <fullName evidence="10">Transmembrane protein 39A</fullName>
    </recommendedName>
</protein>
<dbReference type="RefSeq" id="XP_024083022.1">
    <property type="nucleotide sequence ID" value="XM_024227254.1"/>
</dbReference>
<dbReference type="EnsemblMetazoa" id="XM_014404910.2">
    <property type="protein sequence ID" value="XP_014260396.1"/>
    <property type="gene ID" value="LOC106673017"/>
</dbReference>
<dbReference type="Proteomes" id="UP000494040">
    <property type="component" value="Unassembled WGS sequence"/>
</dbReference>
<dbReference type="InterPro" id="IPR019397">
    <property type="entry name" value="Uncharacterised_TMEM39"/>
</dbReference>
<keyword evidence="5 7" id="KW-0472">Membrane</keyword>
<accession>A0A8I6S7E5</accession>
<feature type="transmembrane region" description="Helical" evidence="7">
    <location>
        <begin position="55"/>
        <end position="74"/>
    </location>
</feature>
<dbReference type="EnsemblMetazoa" id="XM_024227254.1">
    <property type="protein sequence ID" value="XP_024083022.1"/>
    <property type="gene ID" value="LOC106673017"/>
</dbReference>
<dbReference type="Pfam" id="PF10271">
    <property type="entry name" value="Tmp39"/>
    <property type="match status" value="1"/>
</dbReference>
<evidence type="ECO:0000256" key="2">
    <source>
        <dbReference type="ARBA" id="ARBA00010737"/>
    </source>
</evidence>
<dbReference type="PANTHER" id="PTHR12995:SF4">
    <property type="entry name" value="FI21814P1"/>
    <property type="match status" value="1"/>
</dbReference>
<evidence type="ECO:0000313" key="9">
    <source>
        <dbReference type="Proteomes" id="UP000494040"/>
    </source>
</evidence>
<feature type="transmembrane region" description="Helical" evidence="7">
    <location>
        <begin position="268"/>
        <end position="287"/>
    </location>
</feature>
<evidence type="ECO:0000256" key="1">
    <source>
        <dbReference type="ARBA" id="ARBA00004141"/>
    </source>
</evidence>
<comment type="similarity">
    <text evidence="2">Belongs to the TMEM39 family.</text>
</comment>
<dbReference type="OMA" id="RFKQLIF"/>
<evidence type="ECO:0000256" key="5">
    <source>
        <dbReference type="ARBA" id="ARBA00023136"/>
    </source>
</evidence>
<dbReference type="KEGG" id="clec:106673017"/>
<proteinExistence type="inferred from homology"/>
<evidence type="ECO:0000256" key="7">
    <source>
        <dbReference type="SAM" id="Phobius"/>
    </source>
</evidence>
<evidence type="ECO:0000256" key="6">
    <source>
        <dbReference type="SAM" id="MobiDB-lite"/>
    </source>
</evidence>
<organism evidence="8 9">
    <name type="scientific">Cimex lectularius</name>
    <name type="common">Bed bug</name>
    <name type="synonym">Acanthia lectularia</name>
    <dbReference type="NCBI Taxonomy" id="79782"/>
    <lineage>
        <taxon>Eukaryota</taxon>
        <taxon>Metazoa</taxon>
        <taxon>Ecdysozoa</taxon>
        <taxon>Arthropoda</taxon>
        <taxon>Hexapoda</taxon>
        <taxon>Insecta</taxon>
        <taxon>Pterygota</taxon>
        <taxon>Neoptera</taxon>
        <taxon>Paraneoptera</taxon>
        <taxon>Hemiptera</taxon>
        <taxon>Heteroptera</taxon>
        <taxon>Panheteroptera</taxon>
        <taxon>Cimicomorpha</taxon>
        <taxon>Cimicidae</taxon>
        <taxon>Cimex</taxon>
    </lineage>
</organism>
<dbReference type="AlphaFoldDB" id="A0A8I6S7E5"/>
<reference evidence="8" key="1">
    <citation type="submission" date="2022-01" db="UniProtKB">
        <authorList>
            <consortium name="EnsemblMetazoa"/>
        </authorList>
    </citation>
    <scope>IDENTIFICATION</scope>
</reference>
<feature type="transmembrane region" description="Helical" evidence="7">
    <location>
        <begin position="367"/>
        <end position="387"/>
    </location>
</feature>
<name>A0A8I6S7E5_CIMLE</name>
<keyword evidence="3 7" id="KW-0812">Transmembrane</keyword>
<keyword evidence="4 7" id="KW-1133">Transmembrane helix</keyword>
<evidence type="ECO:0000256" key="3">
    <source>
        <dbReference type="ARBA" id="ARBA00022692"/>
    </source>
</evidence>
<feature type="transmembrane region" description="Helical" evidence="7">
    <location>
        <begin position="243"/>
        <end position="262"/>
    </location>
</feature>
<dbReference type="RefSeq" id="XP_014260396.1">
    <property type="nucleotide sequence ID" value="XM_014404910.2"/>
</dbReference>
<feature type="region of interest" description="Disordered" evidence="6">
    <location>
        <begin position="1"/>
        <end position="45"/>
    </location>
</feature>
<feature type="transmembrane region" description="Helical" evidence="7">
    <location>
        <begin position="137"/>
        <end position="158"/>
    </location>
</feature>
<sequence>MAGGRRNLNRSGASRQQPLFPSDDKSNRVNGQMDGSKVVSPKHMPMPSLPQDGNITFEVIMFFFTCAVTFLQFLHLYRSVWWLPNSYTKFAMNFYLIDPYIVAFILTILTRRILYTVLRRLLLVWTPTHTWPLVEHILRLVLLSLVASILVWCTYYIMRNHRFVKIFYLCYPISIYTTLFGLDVNPFFDVMALPSDLCNYKNRLIGKPFHSCSSIPQAIREEVETLKTDFNNRLKQILFSSMLNAYYAGFVPCCFAQSYLYYDVYWTTQHFTFVWISCFTMYIVHCYPLSYCDTLHRAALHLGKWGKIEGRTCHLPSHIWVDSTLWQQGVFVRHCKELYKSVGISNAAEPGNNTHNRFYSLFINPSVLLCSLVAFQLSLVILQLAILIRTSEWYQLISLSILIFVNYYTLFKLGRDYLICWRLYAAEAMIQDKSNDICVKYKTG</sequence>
<feature type="compositionally biased region" description="Polar residues" evidence="6">
    <location>
        <begin position="9"/>
        <end position="19"/>
    </location>
</feature>
<dbReference type="GeneID" id="106673017"/>
<keyword evidence="9" id="KW-1185">Reference proteome</keyword>
<dbReference type="OrthoDB" id="438179at2759"/>
<evidence type="ECO:0000313" key="8">
    <source>
        <dbReference type="EnsemblMetazoa" id="XP_014260396.1"/>
    </source>
</evidence>
<feature type="transmembrane region" description="Helical" evidence="7">
    <location>
        <begin position="393"/>
        <end position="411"/>
    </location>
</feature>
<feature type="transmembrane region" description="Helical" evidence="7">
    <location>
        <begin position="95"/>
        <end position="117"/>
    </location>
</feature>
<dbReference type="GO" id="GO:0016020">
    <property type="term" value="C:membrane"/>
    <property type="evidence" value="ECO:0007669"/>
    <property type="project" value="UniProtKB-SubCell"/>
</dbReference>
<evidence type="ECO:0000256" key="4">
    <source>
        <dbReference type="ARBA" id="ARBA00022989"/>
    </source>
</evidence>
<comment type="subcellular location">
    <subcellularLocation>
        <location evidence="1">Membrane</location>
        <topology evidence="1">Multi-pass membrane protein</topology>
    </subcellularLocation>
</comment>
<dbReference type="PANTHER" id="PTHR12995">
    <property type="entry name" value="FI21814P1"/>
    <property type="match status" value="1"/>
</dbReference>